<protein>
    <submittedName>
        <fullName evidence="1">WXG100 family type VII secretion target</fullName>
    </submittedName>
</protein>
<evidence type="ECO:0000313" key="2">
    <source>
        <dbReference type="Proteomes" id="UP001611075"/>
    </source>
</evidence>
<evidence type="ECO:0000313" key="1">
    <source>
        <dbReference type="EMBL" id="MFI0791418.1"/>
    </source>
</evidence>
<dbReference type="SUPFAM" id="SSF140453">
    <property type="entry name" value="EsxAB dimer-like"/>
    <property type="match status" value="1"/>
</dbReference>
<dbReference type="Proteomes" id="UP001611075">
    <property type="component" value="Unassembled WGS sequence"/>
</dbReference>
<dbReference type="EMBL" id="JBIRPU010000001">
    <property type="protein sequence ID" value="MFI0791418.1"/>
    <property type="molecule type" value="Genomic_DNA"/>
</dbReference>
<accession>A0ABW7SCJ3</accession>
<dbReference type="InterPro" id="IPR038332">
    <property type="entry name" value="PPE_sf"/>
</dbReference>
<dbReference type="RefSeq" id="WP_396676043.1">
    <property type="nucleotide sequence ID" value="NZ_JBIRPU010000001.1"/>
</dbReference>
<comment type="caution">
    <text evidence="1">The sequence shown here is derived from an EMBL/GenBank/DDBJ whole genome shotgun (WGS) entry which is preliminary data.</text>
</comment>
<organism evidence="1 2">
    <name type="scientific">Micromonospora rubida</name>
    <dbReference type="NCBI Taxonomy" id="2697657"/>
    <lineage>
        <taxon>Bacteria</taxon>
        <taxon>Bacillati</taxon>
        <taxon>Actinomycetota</taxon>
        <taxon>Actinomycetes</taxon>
        <taxon>Micromonosporales</taxon>
        <taxon>Micromonosporaceae</taxon>
        <taxon>Micromonospora</taxon>
    </lineage>
</organism>
<reference evidence="1 2" key="1">
    <citation type="submission" date="2024-10" db="EMBL/GenBank/DDBJ databases">
        <title>The Natural Products Discovery Center: Release of the First 8490 Sequenced Strains for Exploring Actinobacteria Biosynthetic Diversity.</title>
        <authorList>
            <person name="Kalkreuter E."/>
            <person name="Kautsar S.A."/>
            <person name="Yang D."/>
            <person name="Bader C.D."/>
            <person name="Teijaro C.N."/>
            <person name="Fluegel L."/>
            <person name="Davis C.M."/>
            <person name="Simpson J.R."/>
            <person name="Lauterbach L."/>
            <person name="Steele A.D."/>
            <person name="Gui C."/>
            <person name="Meng S."/>
            <person name="Li G."/>
            <person name="Viehrig K."/>
            <person name="Ye F."/>
            <person name="Su P."/>
            <person name="Kiefer A.F."/>
            <person name="Nichols A."/>
            <person name="Cepeda A.J."/>
            <person name="Yan W."/>
            <person name="Fan B."/>
            <person name="Jiang Y."/>
            <person name="Adhikari A."/>
            <person name="Zheng C.-J."/>
            <person name="Schuster L."/>
            <person name="Cowan T.M."/>
            <person name="Smanski M.J."/>
            <person name="Chevrette M.G."/>
            <person name="De Carvalho L.P.S."/>
            <person name="Shen B."/>
        </authorList>
    </citation>
    <scope>NUCLEOTIDE SEQUENCE [LARGE SCALE GENOMIC DNA]</scope>
    <source>
        <strain evidence="1 2">NPDC021253</strain>
    </source>
</reference>
<name>A0ABW7SCJ3_9ACTN</name>
<keyword evidence="2" id="KW-1185">Reference proteome</keyword>
<gene>
    <name evidence="1" type="ORF">ACH4OY_01755</name>
</gene>
<dbReference type="InterPro" id="IPR036689">
    <property type="entry name" value="ESAT-6-like_sf"/>
</dbReference>
<dbReference type="Gene3D" id="1.20.1260.20">
    <property type="entry name" value="PPE superfamily"/>
    <property type="match status" value="1"/>
</dbReference>
<proteinExistence type="predicted"/>
<sequence length="401" mass="43319">MSAPNPLVAGRVDSTTGWSGIGLAEDVDLLIEAFRSGSWIDGMIGGFAAGLDTLAVVVDPLGQLVSWGVAWLIEHLKPLSDALDWLAGDPDQLTAYAATWSNVAAALRSSAVDLDAAVATELAGWWGEAGTAYRAHAGRHREALSTMGAGAEAMAIITTGTGLVVALVRELVRDLIADFVSVLAVRLWEWLAITGGTLGVGTPWVVAQVSTLAARWAAKIARLLTGLIGSLRRVAPILRRLDGILERLEAQLRRLARHDPTTPAPRPVNLYSSNSARSNWDVLENGPGTPRTIENVHTVAEKLGIDLNGVAIHLVEEPDEVRYLDSMDACAYTPSELEGREIRMGPASFADEETLAATIAHEYCHIRQLHAGEHLRRTWRELEDEAYAVEPDALERFRGNR</sequence>